<reference evidence="2 3" key="1">
    <citation type="journal article" date="2018" name="Mol. Plant">
        <title>The genome of Artemisia annua provides insight into the evolution of Asteraceae family and artemisinin biosynthesis.</title>
        <authorList>
            <person name="Shen Q."/>
            <person name="Zhang L."/>
            <person name="Liao Z."/>
            <person name="Wang S."/>
            <person name="Yan T."/>
            <person name="Shi P."/>
            <person name="Liu M."/>
            <person name="Fu X."/>
            <person name="Pan Q."/>
            <person name="Wang Y."/>
            <person name="Lv Z."/>
            <person name="Lu X."/>
            <person name="Zhang F."/>
            <person name="Jiang W."/>
            <person name="Ma Y."/>
            <person name="Chen M."/>
            <person name="Hao X."/>
            <person name="Li L."/>
            <person name="Tang Y."/>
            <person name="Lv G."/>
            <person name="Zhou Y."/>
            <person name="Sun X."/>
            <person name="Brodelius P.E."/>
            <person name="Rose J.K.C."/>
            <person name="Tang K."/>
        </authorList>
    </citation>
    <scope>NUCLEOTIDE SEQUENCE [LARGE SCALE GENOMIC DNA]</scope>
    <source>
        <strain evidence="3">cv. Huhao1</strain>
        <tissue evidence="2">Leaf</tissue>
    </source>
</reference>
<dbReference type="OrthoDB" id="1745152at2759"/>
<name>A0A2U1KM10_ARTAN</name>
<sequence length="231" mass="26699">MLDLLDTVQLSSMVDRWDWTLHGMGSFSVSSAWIFIDKKVLISDGEPTRWCNLIPIKVNIMAWKLSLNKLPTRMNLDARGIDVPSVLCPVCGEYSKTANHLFFACSFVSQVYILLARWWDLDVPRLNSYGQWSDWFSNIWMKRMQKQILQALFFCLRWHVWWHRNDCIFGVASPRKTIPKIYAGFCLMCACNIDGLNNIDSGLPLQILNSIIKAAIQLMALYLGSHKLFLF</sequence>
<accession>A0A2U1KM10</accession>
<feature type="domain" description="Reverse transcriptase zinc-binding" evidence="1">
    <location>
        <begin position="27"/>
        <end position="111"/>
    </location>
</feature>
<keyword evidence="2" id="KW-0695">RNA-directed DNA polymerase</keyword>
<dbReference type="STRING" id="35608.A0A2U1KM10"/>
<proteinExistence type="predicted"/>
<evidence type="ECO:0000259" key="1">
    <source>
        <dbReference type="Pfam" id="PF13966"/>
    </source>
</evidence>
<dbReference type="AlphaFoldDB" id="A0A2U1KM10"/>
<comment type="caution">
    <text evidence="2">The sequence shown here is derived from an EMBL/GenBank/DDBJ whole genome shotgun (WGS) entry which is preliminary data.</text>
</comment>
<gene>
    <name evidence="2" type="ORF">CTI12_AA587360</name>
</gene>
<protein>
    <submittedName>
        <fullName evidence="2">Reverse transcriptase domain, Reverse transcriptase zinc-binding domain protein</fullName>
    </submittedName>
</protein>
<evidence type="ECO:0000313" key="3">
    <source>
        <dbReference type="Proteomes" id="UP000245207"/>
    </source>
</evidence>
<keyword evidence="2" id="KW-0808">Transferase</keyword>
<dbReference type="GO" id="GO:0003964">
    <property type="term" value="F:RNA-directed DNA polymerase activity"/>
    <property type="evidence" value="ECO:0007669"/>
    <property type="project" value="UniProtKB-KW"/>
</dbReference>
<organism evidence="2 3">
    <name type="scientific">Artemisia annua</name>
    <name type="common">Sweet wormwood</name>
    <dbReference type="NCBI Taxonomy" id="35608"/>
    <lineage>
        <taxon>Eukaryota</taxon>
        <taxon>Viridiplantae</taxon>
        <taxon>Streptophyta</taxon>
        <taxon>Embryophyta</taxon>
        <taxon>Tracheophyta</taxon>
        <taxon>Spermatophyta</taxon>
        <taxon>Magnoliopsida</taxon>
        <taxon>eudicotyledons</taxon>
        <taxon>Gunneridae</taxon>
        <taxon>Pentapetalae</taxon>
        <taxon>asterids</taxon>
        <taxon>campanulids</taxon>
        <taxon>Asterales</taxon>
        <taxon>Asteraceae</taxon>
        <taxon>Asteroideae</taxon>
        <taxon>Anthemideae</taxon>
        <taxon>Artemisiinae</taxon>
        <taxon>Artemisia</taxon>
    </lineage>
</organism>
<keyword evidence="2" id="KW-0548">Nucleotidyltransferase</keyword>
<dbReference type="InterPro" id="IPR026960">
    <property type="entry name" value="RVT-Znf"/>
</dbReference>
<dbReference type="Pfam" id="PF13966">
    <property type="entry name" value="zf-RVT"/>
    <property type="match status" value="1"/>
</dbReference>
<evidence type="ECO:0000313" key="2">
    <source>
        <dbReference type="EMBL" id="PWA37768.1"/>
    </source>
</evidence>
<dbReference type="Proteomes" id="UP000245207">
    <property type="component" value="Unassembled WGS sequence"/>
</dbReference>
<dbReference type="EMBL" id="PKPP01016381">
    <property type="protein sequence ID" value="PWA37768.1"/>
    <property type="molecule type" value="Genomic_DNA"/>
</dbReference>
<keyword evidence="3" id="KW-1185">Reference proteome</keyword>